<dbReference type="GO" id="GO:0005576">
    <property type="term" value="C:extracellular region"/>
    <property type="evidence" value="ECO:0007669"/>
    <property type="project" value="UniProtKB-SubCell"/>
</dbReference>
<dbReference type="Ensembl" id="ENSPCET00000001003.1">
    <property type="protein sequence ID" value="ENSPCEP00000000967.1"/>
    <property type="gene ID" value="ENSPCEG00000000814.1"/>
</dbReference>
<comment type="similarity">
    <text evidence="2">Belongs to the opioid neuropeptide precursor family.</text>
</comment>
<dbReference type="PANTHER" id="PTHR11438:SF4">
    <property type="entry name" value="PROENKEPHALIN-B"/>
    <property type="match status" value="1"/>
</dbReference>
<organism evidence="17 18">
    <name type="scientific">Pelusios castaneus</name>
    <name type="common">West African mud turtle</name>
    <dbReference type="NCBI Taxonomy" id="367368"/>
    <lineage>
        <taxon>Eukaryota</taxon>
        <taxon>Metazoa</taxon>
        <taxon>Chordata</taxon>
        <taxon>Craniata</taxon>
        <taxon>Vertebrata</taxon>
        <taxon>Euteleostomi</taxon>
        <taxon>Archelosauria</taxon>
        <taxon>Testudinata</taxon>
        <taxon>Testudines</taxon>
        <taxon>Pleurodira</taxon>
        <taxon>Pelomedusidae</taxon>
        <taxon>Pelusios</taxon>
    </lineage>
</organism>
<feature type="chain" id="PRO_5034106221" description="Proenkephalin-B" evidence="16">
    <location>
        <begin position="22"/>
        <end position="270"/>
    </location>
</feature>
<reference evidence="17" key="1">
    <citation type="submission" date="2025-08" db="UniProtKB">
        <authorList>
            <consortium name="Ensembl"/>
        </authorList>
    </citation>
    <scope>IDENTIFICATION</scope>
</reference>
<keyword evidence="8" id="KW-0555">Opioid peptide</keyword>
<dbReference type="GO" id="GO:0005886">
    <property type="term" value="C:plasma membrane"/>
    <property type="evidence" value="ECO:0007669"/>
    <property type="project" value="TreeGrafter"/>
</dbReference>
<evidence type="ECO:0000256" key="8">
    <source>
        <dbReference type="ARBA" id="ARBA00022901"/>
    </source>
</evidence>
<evidence type="ECO:0000256" key="12">
    <source>
        <dbReference type="ARBA" id="ARBA00032080"/>
    </source>
</evidence>
<evidence type="ECO:0000256" key="4">
    <source>
        <dbReference type="ARBA" id="ARBA00022525"/>
    </source>
</evidence>
<keyword evidence="4" id="KW-0964">Secreted</keyword>
<dbReference type="Pfam" id="PF01160">
    <property type="entry name" value="Opiods_neuropep"/>
    <property type="match status" value="1"/>
</dbReference>
<dbReference type="Proteomes" id="UP000694393">
    <property type="component" value="Unplaced"/>
</dbReference>
<dbReference type="PANTHER" id="PTHR11438">
    <property type="entry name" value="PROENKEPHALIN"/>
    <property type="match status" value="1"/>
</dbReference>
<protein>
    <recommendedName>
        <fullName evidence="3">Proenkephalin-B</fullName>
    </recommendedName>
    <alternativeName>
        <fullName evidence="13">Beta-neoendorphin-dynorphin</fullName>
    </alternativeName>
    <alternativeName>
        <fullName evidence="12">Preprodynorphin</fullName>
    </alternativeName>
</protein>
<dbReference type="GO" id="GO:0007218">
    <property type="term" value="P:neuropeptide signaling pathway"/>
    <property type="evidence" value="ECO:0007669"/>
    <property type="project" value="UniProtKB-KW"/>
</dbReference>
<name>A0A8C8VE44_9SAUR</name>
<comment type="function">
    <text evidence="11">Leu-enkephalins compete with and mimic the effects of opiate drugs. They play a role in a number of physiologic functions, including pain perception and responses to stress.</text>
</comment>
<evidence type="ECO:0000256" key="15">
    <source>
        <dbReference type="ARBA" id="ARBA00035624"/>
    </source>
</evidence>
<evidence type="ECO:0000256" key="11">
    <source>
        <dbReference type="ARBA" id="ARBA00024913"/>
    </source>
</evidence>
<evidence type="ECO:0000256" key="6">
    <source>
        <dbReference type="ARBA" id="ARBA00022729"/>
    </source>
</evidence>
<keyword evidence="5" id="KW-0165">Cleavage on pair of basic residues</keyword>
<evidence type="ECO:0000256" key="10">
    <source>
        <dbReference type="ARBA" id="ARBA00023205"/>
    </source>
</evidence>
<feature type="signal peptide" evidence="16">
    <location>
        <begin position="1"/>
        <end position="21"/>
    </location>
</feature>
<reference evidence="17" key="2">
    <citation type="submission" date="2025-09" db="UniProtKB">
        <authorList>
            <consortium name="Ensembl"/>
        </authorList>
    </citation>
    <scope>IDENTIFICATION</scope>
</reference>
<accession>A0A8C8VE44</accession>
<proteinExistence type="inferred from homology"/>
<keyword evidence="10" id="KW-0257">Endorphin</keyword>
<evidence type="ECO:0000256" key="1">
    <source>
        <dbReference type="ARBA" id="ARBA00004613"/>
    </source>
</evidence>
<evidence type="ECO:0000256" key="14">
    <source>
        <dbReference type="ARBA" id="ARBA00035607"/>
    </source>
</evidence>
<evidence type="ECO:0000256" key="9">
    <source>
        <dbReference type="ARBA" id="ARBA00023157"/>
    </source>
</evidence>
<dbReference type="PRINTS" id="PR01030">
    <property type="entry name" value="PENKBPRCRSR"/>
</dbReference>
<dbReference type="GO" id="GO:0007600">
    <property type="term" value="P:sensory perception"/>
    <property type="evidence" value="ECO:0007669"/>
    <property type="project" value="TreeGrafter"/>
</dbReference>
<sequence length="270" mass="30253">PLHRMEWQVLMLALCVGLAHSASADCASQCSMCAVAGRCHGFALIAVLQICSLECQGSLQSSVEWESCQDVLALLTPPMVMTEGNGLSSLEAEAKAEQEESPILGELPGGLVKRYGSFMKKLDKNKIFSLLRENAHSKGSMTKKYGGFFRKLGERVASEMGEDYPELEIREAGYNGAEPEAEEGDLKEEMKRYGGFLRKYPKRSLEPVPEGVGQELEDLHKRYGGFMRRIRPKLKWDNQKRYGGFLRRQFKVMTRSDEDPNAYSGEILDL</sequence>
<dbReference type="GO" id="GO:0043679">
    <property type="term" value="C:axon terminus"/>
    <property type="evidence" value="ECO:0007669"/>
    <property type="project" value="TreeGrafter"/>
</dbReference>
<evidence type="ECO:0000256" key="2">
    <source>
        <dbReference type="ARBA" id="ARBA00008543"/>
    </source>
</evidence>
<keyword evidence="18" id="KW-1185">Reference proteome</keyword>
<dbReference type="GO" id="GO:0030425">
    <property type="term" value="C:dendrite"/>
    <property type="evidence" value="ECO:0007669"/>
    <property type="project" value="TreeGrafter"/>
</dbReference>
<keyword evidence="9" id="KW-1015">Disulfide bond</keyword>
<evidence type="ECO:0000313" key="18">
    <source>
        <dbReference type="Proteomes" id="UP000694393"/>
    </source>
</evidence>
<dbReference type="GO" id="GO:0001515">
    <property type="term" value="F:opioid peptide activity"/>
    <property type="evidence" value="ECO:0007669"/>
    <property type="project" value="UniProtKB-KW"/>
</dbReference>
<dbReference type="InterPro" id="IPR000750">
    <property type="entry name" value="Proenkphlin_B"/>
</dbReference>
<dbReference type="GO" id="GO:0043025">
    <property type="term" value="C:neuronal cell body"/>
    <property type="evidence" value="ECO:0007669"/>
    <property type="project" value="TreeGrafter"/>
</dbReference>
<evidence type="ECO:0000256" key="3">
    <source>
        <dbReference type="ARBA" id="ARBA00020232"/>
    </source>
</evidence>
<evidence type="ECO:0000256" key="13">
    <source>
        <dbReference type="ARBA" id="ARBA00032642"/>
    </source>
</evidence>
<evidence type="ECO:0000256" key="16">
    <source>
        <dbReference type="SAM" id="SignalP"/>
    </source>
</evidence>
<comment type="function">
    <text evidence="15">Leumorphin has a typical opioid activity and may have anti-apoptotic effect.</text>
</comment>
<comment type="function">
    <text evidence="14">Dynorphin peptides differentially regulate the kappa opioid receptor. Dynorphin A(1-13) has a typical opioid activity, it is 700 times more potent than Leu-enkephalin.</text>
</comment>
<dbReference type="AlphaFoldDB" id="A0A8C8VE44"/>
<evidence type="ECO:0000256" key="7">
    <source>
        <dbReference type="ARBA" id="ARBA00022894"/>
    </source>
</evidence>
<evidence type="ECO:0000313" key="17">
    <source>
        <dbReference type="Ensembl" id="ENSPCEP00000000967.1"/>
    </source>
</evidence>
<dbReference type="InterPro" id="IPR006024">
    <property type="entry name" value="Opioid_neupept"/>
</dbReference>
<keyword evidence="7" id="KW-0529">Neurotransmitter</keyword>
<evidence type="ECO:0000256" key="5">
    <source>
        <dbReference type="ARBA" id="ARBA00022685"/>
    </source>
</evidence>
<dbReference type="GO" id="GO:0007268">
    <property type="term" value="P:chemical synaptic transmission"/>
    <property type="evidence" value="ECO:0007669"/>
    <property type="project" value="UniProtKB-KW"/>
</dbReference>
<keyword evidence="6 16" id="KW-0732">Signal</keyword>
<comment type="subcellular location">
    <subcellularLocation>
        <location evidence="1">Secreted</location>
    </subcellularLocation>
</comment>
<dbReference type="GO" id="GO:0031628">
    <property type="term" value="F:opioid receptor binding"/>
    <property type="evidence" value="ECO:0007669"/>
    <property type="project" value="TreeGrafter"/>
</dbReference>